<sequence length="343" mass="39964">MWSFDDGDLTNFMIDNFNLKQFESEIIDENNYYPFGLKHKGYNGVIDYLAYNKSYLGQEENEELGLNWLTFRFRNYMPDIGRFFGVDPIAEKFYYLSPYQTAHNNPIWKIELEGLEGEPGQGDDHVNDDEYYPSSDDYGDYAYEHDLETVVITASRDEAGTDEEQGDDSWWDWFNWDAFDASIWGDNRVEGGHATRSSRDETRSHSWNASDWYSFNFDFKKWALNYAASFAVWASNVVDAVENYWKERNKSDDKSNEEAQPNNETQSNKKDQDPLVPVQNSKISRVDPPYGVGAYGMGYQQGLRINRTNYTEMVRRSDSLNTAQEIQARVARENDSINSIYEQ</sequence>
<organism evidence="2 3">
    <name type="scientific">Mesonia sediminis</name>
    <dbReference type="NCBI Taxonomy" id="1703946"/>
    <lineage>
        <taxon>Bacteria</taxon>
        <taxon>Pseudomonadati</taxon>
        <taxon>Bacteroidota</taxon>
        <taxon>Flavobacteriia</taxon>
        <taxon>Flavobacteriales</taxon>
        <taxon>Flavobacteriaceae</taxon>
        <taxon>Mesonia</taxon>
    </lineage>
</organism>
<feature type="compositionally biased region" description="Basic and acidic residues" evidence="1">
    <location>
        <begin position="248"/>
        <end position="257"/>
    </location>
</feature>
<dbReference type="NCBIfam" id="TIGR03696">
    <property type="entry name" value="Rhs_assc_core"/>
    <property type="match status" value="1"/>
</dbReference>
<comment type="caution">
    <text evidence="2">The sequence shown here is derived from an EMBL/GenBank/DDBJ whole genome shotgun (WGS) entry which is preliminary data.</text>
</comment>
<dbReference type="EMBL" id="JBHULZ010000041">
    <property type="protein sequence ID" value="MFD2698396.1"/>
    <property type="molecule type" value="Genomic_DNA"/>
</dbReference>
<dbReference type="InterPro" id="IPR022385">
    <property type="entry name" value="Rhs_assc_core"/>
</dbReference>
<dbReference type="Proteomes" id="UP001597357">
    <property type="component" value="Unassembled WGS sequence"/>
</dbReference>
<proteinExistence type="predicted"/>
<accession>A0ABW5SF19</accession>
<gene>
    <name evidence="2" type="ORF">ACFSQ0_10360</name>
</gene>
<dbReference type="RefSeq" id="WP_379047880.1">
    <property type="nucleotide sequence ID" value="NZ_JBHULZ010000041.1"/>
</dbReference>
<evidence type="ECO:0000256" key="1">
    <source>
        <dbReference type="SAM" id="MobiDB-lite"/>
    </source>
</evidence>
<evidence type="ECO:0000313" key="2">
    <source>
        <dbReference type="EMBL" id="MFD2698396.1"/>
    </source>
</evidence>
<keyword evidence="3" id="KW-1185">Reference proteome</keyword>
<evidence type="ECO:0000313" key="3">
    <source>
        <dbReference type="Proteomes" id="UP001597357"/>
    </source>
</evidence>
<name>A0ABW5SF19_9FLAO</name>
<dbReference type="Gene3D" id="2.180.10.10">
    <property type="entry name" value="RHS repeat-associated core"/>
    <property type="match status" value="1"/>
</dbReference>
<protein>
    <submittedName>
        <fullName evidence="2">RHS repeat-associated core domain-containing protein</fullName>
    </submittedName>
</protein>
<reference evidence="3" key="1">
    <citation type="journal article" date="2019" name="Int. J. Syst. Evol. Microbiol.">
        <title>The Global Catalogue of Microorganisms (GCM) 10K type strain sequencing project: providing services to taxonomists for standard genome sequencing and annotation.</title>
        <authorList>
            <consortium name="The Broad Institute Genomics Platform"/>
            <consortium name="The Broad Institute Genome Sequencing Center for Infectious Disease"/>
            <person name="Wu L."/>
            <person name="Ma J."/>
        </authorList>
    </citation>
    <scope>NUCLEOTIDE SEQUENCE [LARGE SCALE GENOMIC DNA]</scope>
    <source>
        <strain evidence="3">KCTC 42255</strain>
    </source>
</reference>
<feature type="region of interest" description="Disordered" evidence="1">
    <location>
        <begin position="248"/>
        <end position="287"/>
    </location>
</feature>